<evidence type="ECO:0000259" key="4">
    <source>
        <dbReference type="Pfam" id="PF17177"/>
    </source>
</evidence>
<proteinExistence type="inferred from homology"/>
<dbReference type="Pfam" id="PF17177">
    <property type="entry name" value="PPR_long"/>
    <property type="match status" value="1"/>
</dbReference>
<evidence type="ECO:0000256" key="1">
    <source>
        <dbReference type="ARBA" id="ARBA00007626"/>
    </source>
</evidence>
<protein>
    <recommendedName>
        <fullName evidence="4">PROP1-like PPR domain-containing protein</fullName>
    </recommendedName>
</protein>
<feature type="repeat" description="PPR" evidence="3">
    <location>
        <begin position="242"/>
        <end position="276"/>
    </location>
</feature>
<feature type="repeat" description="PPR" evidence="3">
    <location>
        <begin position="277"/>
        <end position="311"/>
    </location>
</feature>
<keyword evidence="6" id="KW-1185">Reference proteome</keyword>
<keyword evidence="2" id="KW-0677">Repeat</keyword>
<evidence type="ECO:0000256" key="3">
    <source>
        <dbReference type="PROSITE-ProRule" id="PRU00708"/>
    </source>
</evidence>
<organism evidence="5 6">
    <name type="scientific">Datura stramonium</name>
    <name type="common">Jimsonweed</name>
    <name type="synonym">Common thornapple</name>
    <dbReference type="NCBI Taxonomy" id="4076"/>
    <lineage>
        <taxon>Eukaryota</taxon>
        <taxon>Viridiplantae</taxon>
        <taxon>Streptophyta</taxon>
        <taxon>Embryophyta</taxon>
        <taxon>Tracheophyta</taxon>
        <taxon>Spermatophyta</taxon>
        <taxon>Magnoliopsida</taxon>
        <taxon>eudicotyledons</taxon>
        <taxon>Gunneridae</taxon>
        <taxon>Pentapetalae</taxon>
        <taxon>asterids</taxon>
        <taxon>lamiids</taxon>
        <taxon>Solanales</taxon>
        <taxon>Solanaceae</taxon>
        <taxon>Solanoideae</taxon>
        <taxon>Datureae</taxon>
        <taxon>Datura</taxon>
    </lineage>
</organism>
<dbReference type="Gene3D" id="1.25.40.10">
    <property type="entry name" value="Tetratricopeptide repeat domain"/>
    <property type="match status" value="2"/>
</dbReference>
<feature type="repeat" description="PPR" evidence="3">
    <location>
        <begin position="171"/>
        <end position="205"/>
    </location>
</feature>
<comment type="caution">
    <text evidence="5">The sequence shown here is derived from an EMBL/GenBank/DDBJ whole genome shotgun (WGS) entry which is preliminary data.</text>
</comment>
<gene>
    <name evidence="5" type="ORF">HAX54_036333</name>
</gene>
<dbReference type="PANTHER" id="PTHR47447:SF17">
    <property type="entry name" value="OS12G0638900 PROTEIN"/>
    <property type="match status" value="1"/>
</dbReference>
<reference evidence="5 6" key="1">
    <citation type="journal article" date="2021" name="BMC Genomics">
        <title>Datura genome reveals duplications of psychoactive alkaloid biosynthetic genes and high mutation rate following tissue culture.</title>
        <authorList>
            <person name="Rajewski A."/>
            <person name="Carter-House D."/>
            <person name="Stajich J."/>
            <person name="Litt A."/>
        </authorList>
    </citation>
    <scope>NUCLEOTIDE SEQUENCE [LARGE SCALE GENOMIC DNA]</scope>
    <source>
        <strain evidence="5">AR-01</strain>
    </source>
</reference>
<feature type="repeat" description="PPR" evidence="3">
    <location>
        <begin position="206"/>
        <end position="241"/>
    </location>
</feature>
<dbReference type="InterPro" id="IPR002885">
    <property type="entry name" value="PPR_rpt"/>
</dbReference>
<feature type="repeat" description="PPR" evidence="3">
    <location>
        <begin position="312"/>
        <end position="346"/>
    </location>
</feature>
<dbReference type="InterPro" id="IPR033443">
    <property type="entry name" value="PROP1-like_PPR_dom"/>
</dbReference>
<evidence type="ECO:0000256" key="2">
    <source>
        <dbReference type="ARBA" id="ARBA00022737"/>
    </source>
</evidence>
<sequence>MGACSVFQSIIAQSSPSFFSSFPASNRNRRIHKFRSSTSVATKISTNSIPCTKLGEFQNVLTDYVSPNQFPVSRSDRQSAILQIQESSDLGSALARHGKMLKVQDMNVILRYFGKLSRRQELYQVFDWMQQNQKINVASYSSYVKFMGKSLSCVEAAEMYRSIKDRSTKINVSVCNAFLSSLIKNGKSESGLILFTQMKRDGLVPDVVTYSTLLAGCSKVKDGYYKALELIQELMSNGLQMDSVTYGSFLSVCASHRECNEAAKYFQKMKDEGHSPNVYHYSSLLNAYSADRNYEKAEALIEEMKSAGLVLNKVLYTTLLKVYVKGGLFEKSKELLKELEALGYAKDELPLLPILVETQPWLLLPSIIDSTDYKNF</sequence>
<dbReference type="EMBL" id="JACEIK010004808">
    <property type="protein sequence ID" value="MCD9646467.1"/>
    <property type="molecule type" value="Genomic_DNA"/>
</dbReference>
<dbReference type="NCBIfam" id="TIGR00756">
    <property type="entry name" value="PPR"/>
    <property type="match status" value="5"/>
</dbReference>
<dbReference type="Proteomes" id="UP000823775">
    <property type="component" value="Unassembled WGS sequence"/>
</dbReference>
<dbReference type="InterPro" id="IPR011990">
    <property type="entry name" value="TPR-like_helical_dom_sf"/>
</dbReference>
<evidence type="ECO:0000313" key="5">
    <source>
        <dbReference type="EMBL" id="MCD9646467.1"/>
    </source>
</evidence>
<dbReference type="PANTHER" id="PTHR47447">
    <property type="entry name" value="OS03G0856100 PROTEIN"/>
    <property type="match status" value="1"/>
</dbReference>
<accession>A0ABS8VJ08</accession>
<dbReference type="PROSITE" id="PS51375">
    <property type="entry name" value="PPR"/>
    <property type="match status" value="5"/>
</dbReference>
<name>A0ABS8VJ08_DATST</name>
<comment type="similarity">
    <text evidence="1">Belongs to the PPR family. P subfamily.</text>
</comment>
<feature type="domain" description="PROP1-like PPR" evidence="4">
    <location>
        <begin position="186"/>
        <end position="339"/>
    </location>
</feature>
<evidence type="ECO:0000313" key="6">
    <source>
        <dbReference type="Proteomes" id="UP000823775"/>
    </source>
</evidence>